<sequence>MKSILLFTSLYLFLACKESSKAIKKESIIVIDSTTSVLNKNIDKKDLILNTCIGDEQSPILKLPVNGGNNLMANTFEEGIKLQELKCSIDKMKPQLCNSDYVNYYQLPKKGELLPIIIEDECGDNNNYILAVFYQNELIDNILIYSYWTDMEEGNSKEKIKDFKINKDYEIKISDSEFQNKKKTNYKINKYRINKTGKIIKIKNNSLMVGSIVYAQVETYLNMRSAPNSNGDIIAKAYPKDGLKVIEVLDGWLKIELNGKQGYVSSEFVK</sequence>
<dbReference type="RefSeq" id="WP_159459671.1">
    <property type="nucleotide sequence ID" value="NZ_JAFMUA010000022.1"/>
</dbReference>
<dbReference type="InterPro" id="IPR003646">
    <property type="entry name" value="SH3-like_bac-type"/>
</dbReference>
<dbReference type="AlphaFoldDB" id="A0AAP1RH41"/>
<reference evidence="2 3" key="1">
    <citation type="journal article" date="2020" name="Int. J. Syst. Evol. Microbiol.">
        <title>Tenacibaculum piscium sp. nov., isolated from skin ulcers of sea-farmed fish, and description of Tenacibaculum finnmarkense sp. nov. with subdivision into genomovars finnmarkense and ulcerans.</title>
        <authorList>
            <person name="Olsen A.B."/>
            <person name="Spilsberg B."/>
            <person name="Nilsen H.K."/>
            <person name="Lagesen K."/>
            <person name="Gulla S."/>
            <person name="Avendano-Herrera R."/>
            <person name="Irgang R."/>
            <person name="Duchaud E."/>
            <person name="Colquhoun D.J."/>
        </authorList>
    </citation>
    <scope>NUCLEOTIDE SEQUENCE [LARGE SCALE GENOMIC DNA]</scope>
    <source>
        <strain evidence="2 3">TNO037</strain>
    </source>
</reference>
<dbReference type="PROSITE" id="PS51257">
    <property type="entry name" value="PROKAR_LIPOPROTEIN"/>
    <property type="match status" value="1"/>
</dbReference>
<accession>A0AAP1RH41</accession>
<evidence type="ECO:0000313" key="2">
    <source>
        <dbReference type="EMBL" id="MBE7696105.1"/>
    </source>
</evidence>
<dbReference type="EMBL" id="WXXV01000022">
    <property type="protein sequence ID" value="MBE7696105.1"/>
    <property type="molecule type" value="Genomic_DNA"/>
</dbReference>
<protein>
    <submittedName>
        <fullName evidence="2">SH3 domain-containing protein</fullName>
    </submittedName>
</protein>
<evidence type="ECO:0000259" key="1">
    <source>
        <dbReference type="PROSITE" id="PS51781"/>
    </source>
</evidence>
<evidence type="ECO:0000313" key="3">
    <source>
        <dbReference type="Proteomes" id="UP000806077"/>
    </source>
</evidence>
<gene>
    <name evidence="2" type="ORF">F7645_11810</name>
</gene>
<organism evidence="2 3">
    <name type="scientific">Tenacibaculum finnmarkense genomovar finnmarkense</name>
    <dbReference type="NCBI Taxonomy" id="1458503"/>
    <lineage>
        <taxon>Bacteria</taxon>
        <taxon>Pseudomonadati</taxon>
        <taxon>Bacteroidota</taxon>
        <taxon>Flavobacteriia</taxon>
        <taxon>Flavobacteriales</taxon>
        <taxon>Flavobacteriaceae</taxon>
        <taxon>Tenacibaculum</taxon>
        <taxon>Tenacibaculum finnmarkense</taxon>
    </lineage>
</organism>
<feature type="domain" description="SH3b" evidence="1">
    <location>
        <begin position="207"/>
        <end position="270"/>
    </location>
</feature>
<proteinExistence type="predicted"/>
<keyword evidence="3" id="KW-1185">Reference proteome</keyword>
<name>A0AAP1RH41_9FLAO</name>
<dbReference type="Gene3D" id="2.30.30.40">
    <property type="entry name" value="SH3 Domains"/>
    <property type="match status" value="1"/>
</dbReference>
<dbReference type="Pfam" id="PF08239">
    <property type="entry name" value="SH3_3"/>
    <property type="match status" value="1"/>
</dbReference>
<dbReference type="PROSITE" id="PS51781">
    <property type="entry name" value="SH3B"/>
    <property type="match status" value="1"/>
</dbReference>
<comment type="caution">
    <text evidence="2">The sequence shown here is derived from an EMBL/GenBank/DDBJ whole genome shotgun (WGS) entry which is preliminary data.</text>
</comment>
<dbReference type="Proteomes" id="UP000806077">
    <property type="component" value="Unassembled WGS sequence"/>
</dbReference>